<sequence>MDTRSLSSTSAVSVVDVKSFAFRVVFLGSRDAACQKACVSKAIDWVRRTALVEQHVWPPMKPTRAHEPTSSREHTTFLCVDISPREDRAFPDNNMAMLQPTVPDSAVNLPRPKNSSFYTIPTHQKDRMTKEENQPVGMGVCRFCWSINTSTEHAAALWAIHMRFIAEMAFPVPPEQPPLAASEAPPEVGLVPPLPRSYPPCKP</sequence>
<keyword evidence="3" id="KW-1185">Reference proteome</keyword>
<feature type="region of interest" description="Disordered" evidence="1">
    <location>
        <begin position="174"/>
        <end position="203"/>
    </location>
</feature>
<gene>
    <name evidence="2" type="ORF">OPV22_028067</name>
</gene>
<dbReference type="AlphaFoldDB" id="A0AAV8Q9F2"/>
<comment type="caution">
    <text evidence="2">The sequence shown here is derived from an EMBL/GenBank/DDBJ whole genome shotgun (WGS) entry which is preliminary data.</text>
</comment>
<protein>
    <submittedName>
        <fullName evidence="2">Uncharacterized protein</fullName>
    </submittedName>
</protein>
<feature type="compositionally biased region" description="Pro residues" evidence="1">
    <location>
        <begin position="192"/>
        <end position="203"/>
    </location>
</feature>
<evidence type="ECO:0000313" key="3">
    <source>
        <dbReference type="Proteomes" id="UP001222027"/>
    </source>
</evidence>
<name>A0AAV8Q9F2_ENSVE</name>
<organism evidence="2 3">
    <name type="scientific">Ensete ventricosum</name>
    <name type="common">Abyssinian banana</name>
    <name type="synonym">Musa ensete</name>
    <dbReference type="NCBI Taxonomy" id="4639"/>
    <lineage>
        <taxon>Eukaryota</taxon>
        <taxon>Viridiplantae</taxon>
        <taxon>Streptophyta</taxon>
        <taxon>Embryophyta</taxon>
        <taxon>Tracheophyta</taxon>
        <taxon>Spermatophyta</taxon>
        <taxon>Magnoliopsida</taxon>
        <taxon>Liliopsida</taxon>
        <taxon>Zingiberales</taxon>
        <taxon>Musaceae</taxon>
        <taxon>Ensete</taxon>
    </lineage>
</organism>
<evidence type="ECO:0000313" key="2">
    <source>
        <dbReference type="EMBL" id="KAJ8465515.1"/>
    </source>
</evidence>
<evidence type="ECO:0000256" key="1">
    <source>
        <dbReference type="SAM" id="MobiDB-lite"/>
    </source>
</evidence>
<dbReference type="EMBL" id="JAQQAF010000008">
    <property type="protein sequence ID" value="KAJ8465515.1"/>
    <property type="molecule type" value="Genomic_DNA"/>
</dbReference>
<reference evidence="2 3" key="1">
    <citation type="submission" date="2022-12" db="EMBL/GenBank/DDBJ databases">
        <title>Chromosome-scale assembly of the Ensete ventricosum genome.</title>
        <authorList>
            <person name="Dussert Y."/>
            <person name="Stocks J."/>
            <person name="Wendawek A."/>
            <person name="Woldeyes F."/>
            <person name="Nichols R.A."/>
            <person name="Borrell J.S."/>
        </authorList>
    </citation>
    <scope>NUCLEOTIDE SEQUENCE [LARGE SCALE GENOMIC DNA]</scope>
    <source>
        <strain evidence="3">cv. Maze</strain>
        <tissue evidence="2">Seeds</tissue>
    </source>
</reference>
<dbReference type="Proteomes" id="UP001222027">
    <property type="component" value="Unassembled WGS sequence"/>
</dbReference>
<proteinExistence type="predicted"/>
<accession>A0AAV8Q9F2</accession>